<sequence length="200" mass="22756">MTDRSIFSRYWKAYGGCKALLKSVYLRAAFILTFLFFPTWSQPGWWEDVISIMPNLLGFSLGGYAMWMAIGDDDFRALISGSEKQGKPSPYMSVNATFVHFILLQVLSIILAVMAKAYNFSMPSDFFLYEFFGLGFRFLVLGVNGVFYFVFLYALLSAIAATLALLRVSSWYDAWHKEEKGDNVNDKCQCGRKCKCSCKK</sequence>
<dbReference type="EMBL" id="ARXS01000042">
    <property type="protein sequence ID" value="MCU5784852.1"/>
    <property type="molecule type" value="Genomic_DNA"/>
</dbReference>
<evidence type="ECO:0000313" key="2">
    <source>
        <dbReference type="EMBL" id="MCU5784852.1"/>
    </source>
</evidence>
<feature type="transmembrane region" description="Helical" evidence="1">
    <location>
        <begin position="91"/>
        <end position="118"/>
    </location>
</feature>
<gene>
    <name evidence="2" type="ORF">MA04_04152</name>
</gene>
<name>A0ABT2R503_9GAMM</name>
<protein>
    <submittedName>
        <fullName evidence="2">Uncharacterized protein</fullName>
    </submittedName>
</protein>
<proteinExistence type="predicted"/>
<feature type="transmembrane region" description="Helical" evidence="1">
    <location>
        <begin position="20"/>
        <end position="40"/>
    </location>
</feature>
<reference evidence="2" key="1">
    <citation type="submission" date="2012-09" db="EMBL/GenBank/DDBJ databases">
        <title>Genome Sequence of alkane-degrading Bacterium Alcanivorax balearicus MACL04.</title>
        <authorList>
            <person name="Lai Q."/>
            <person name="Shao Z."/>
        </authorList>
    </citation>
    <scope>NUCLEOTIDE SEQUENCE</scope>
    <source>
        <strain evidence="2">MACL04</strain>
    </source>
</reference>
<feature type="transmembrane region" description="Helical" evidence="1">
    <location>
        <begin position="52"/>
        <end position="70"/>
    </location>
</feature>
<keyword evidence="1" id="KW-0472">Membrane</keyword>
<evidence type="ECO:0000313" key="3">
    <source>
        <dbReference type="Proteomes" id="UP001064106"/>
    </source>
</evidence>
<keyword evidence="1" id="KW-1133">Transmembrane helix</keyword>
<evidence type="ECO:0000256" key="1">
    <source>
        <dbReference type="SAM" id="Phobius"/>
    </source>
</evidence>
<keyword evidence="3" id="KW-1185">Reference proteome</keyword>
<dbReference type="Proteomes" id="UP001064106">
    <property type="component" value="Unassembled WGS sequence"/>
</dbReference>
<organism evidence="2 3">
    <name type="scientific">Alloalcanivorax balearicus MACL04</name>
    <dbReference type="NCBI Taxonomy" id="1177182"/>
    <lineage>
        <taxon>Bacteria</taxon>
        <taxon>Pseudomonadati</taxon>
        <taxon>Pseudomonadota</taxon>
        <taxon>Gammaproteobacteria</taxon>
        <taxon>Oceanospirillales</taxon>
        <taxon>Alcanivoracaceae</taxon>
        <taxon>Alloalcanivorax</taxon>
    </lineage>
</organism>
<feature type="transmembrane region" description="Helical" evidence="1">
    <location>
        <begin position="138"/>
        <end position="166"/>
    </location>
</feature>
<accession>A0ABT2R503</accession>
<comment type="caution">
    <text evidence="2">The sequence shown here is derived from an EMBL/GenBank/DDBJ whole genome shotgun (WGS) entry which is preliminary data.</text>
</comment>
<keyword evidence="1" id="KW-0812">Transmembrane</keyword>